<dbReference type="SUPFAM" id="SSF53822">
    <property type="entry name" value="Periplasmic binding protein-like I"/>
    <property type="match status" value="1"/>
</dbReference>
<protein>
    <submittedName>
        <fullName evidence="5">LacI family DNA-binding transcriptional regulator</fullName>
    </submittedName>
</protein>
<dbReference type="PANTHER" id="PTHR30146">
    <property type="entry name" value="LACI-RELATED TRANSCRIPTIONAL REPRESSOR"/>
    <property type="match status" value="1"/>
</dbReference>
<dbReference type="CDD" id="cd01392">
    <property type="entry name" value="HTH_LacI"/>
    <property type="match status" value="1"/>
</dbReference>
<dbReference type="Proteomes" id="UP001501570">
    <property type="component" value="Unassembled WGS sequence"/>
</dbReference>
<evidence type="ECO:0000256" key="3">
    <source>
        <dbReference type="ARBA" id="ARBA00023163"/>
    </source>
</evidence>
<evidence type="ECO:0000259" key="4">
    <source>
        <dbReference type="PROSITE" id="PS50932"/>
    </source>
</evidence>
<dbReference type="Gene3D" id="3.40.50.2300">
    <property type="match status" value="2"/>
</dbReference>
<comment type="caution">
    <text evidence="5">The sequence shown here is derived from an EMBL/GenBank/DDBJ whole genome shotgun (WGS) entry which is preliminary data.</text>
</comment>
<keyword evidence="6" id="KW-1185">Reference proteome</keyword>
<dbReference type="InterPro" id="IPR010982">
    <property type="entry name" value="Lambda_DNA-bd_dom_sf"/>
</dbReference>
<dbReference type="RefSeq" id="WP_345634562.1">
    <property type="nucleotide sequence ID" value="NZ_BAABJQ010000019.1"/>
</dbReference>
<dbReference type="PROSITE" id="PS50932">
    <property type="entry name" value="HTH_LACI_2"/>
    <property type="match status" value="1"/>
</dbReference>
<gene>
    <name evidence="5" type="ORF">GCM10023322_56140</name>
</gene>
<dbReference type="SMART" id="SM00354">
    <property type="entry name" value="HTH_LACI"/>
    <property type="match status" value="1"/>
</dbReference>
<reference evidence="6" key="1">
    <citation type="journal article" date="2019" name="Int. J. Syst. Evol. Microbiol.">
        <title>The Global Catalogue of Microorganisms (GCM) 10K type strain sequencing project: providing services to taxonomists for standard genome sequencing and annotation.</title>
        <authorList>
            <consortium name="The Broad Institute Genomics Platform"/>
            <consortium name="The Broad Institute Genome Sequencing Center for Infectious Disease"/>
            <person name="Wu L."/>
            <person name="Ma J."/>
        </authorList>
    </citation>
    <scope>NUCLEOTIDE SEQUENCE [LARGE SCALE GENOMIC DNA]</scope>
    <source>
        <strain evidence="6">JCM 18304</strain>
    </source>
</reference>
<sequence length="346" mass="37137">MTAEAPGVVRRGRRRGELTVATIARLAGVSPPTVSRVLNGRSGVALDTRRRIEELLREHGYRRPTMVGPSSGVEVVFYRLQSHLAIEIIRGVQEVVGHHDLGVGFTEVLVDTSKDRSWAEHLLARRPVGVIATHSYFTPEQHAQLAASAIPLVAVDPSGQPHQAVPTVAAANWSGAVGATRHLLDLGHRRIGIISGPSGSLLARERLEACRATMETAGLPVDASLIRAGRFFVEDGLALGRELLSLPHRPTAVLCGNDLQALGVYEAARQAGVRIPQDLSVIGFDDIENTKWCGPPMTTVHQPFREMGAAAANLLLTLAAGHTPPQTRIELPTTLVVRESTAPPRP</sequence>
<organism evidence="5 6">
    <name type="scientific">Rugosimonospora acidiphila</name>
    <dbReference type="NCBI Taxonomy" id="556531"/>
    <lineage>
        <taxon>Bacteria</taxon>
        <taxon>Bacillati</taxon>
        <taxon>Actinomycetota</taxon>
        <taxon>Actinomycetes</taxon>
        <taxon>Micromonosporales</taxon>
        <taxon>Micromonosporaceae</taxon>
        <taxon>Rugosimonospora</taxon>
    </lineage>
</organism>
<keyword evidence="3" id="KW-0804">Transcription</keyword>
<proteinExistence type="predicted"/>
<keyword evidence="2 5" id="KW-0238">DNA-binding</keyword>
<keyword evidence="1" id="KW-0805">Transcription regulation</keyword>
<dbReference type="InterPro" id="IPR046335">
    <property type="entry name" value="LacI/GalR-like_sensor"/>
</dbReference>
<evidence type="ECO:0000256" key="2">
    <source>
        <dbReference type="ARBA" id="ARBA00023125"/>
    </source>
</evidence>
<dbReference type="SUPFAM" id="SSF47413">
    <property type="entry name" value="lambda repressor-like DNA-binding domains"/>
    <property type="match status" value="1"/>
</dbReference>
<evidence type="ECO:0000313" key="5">
    <source>
        <dbReference type="EMBL" id="GAA5193649.1"/>
    </source>
</evidence>
<evidence type="ECO:0000256" key="1">
    <source>
        <dbReference type="ARBA" id="ARBA00023015"/>
    </source>
</evidence>
<dbReference type="Pfam" id="PF13377">
    <property type="entry name" value="Peripla_BP_3"/>
    <property type="match status" value="1"/>
</dbReference>
<dbReference type="Gene3D" id="1.10.260.40">
    <property type="entry name" value="lambda repressor-like DNA-binding domains"/>
    <property type="match status" value="1"/>
</dbReference>
<accession>A0ABP9SBM6</accession>
<dbReference type="InterPro" id="IPR000843">
    <property type="entry name" value="HTH_LacI"/>
</dbReference>
<dbReference type="EMBL" id="BAABJQ010000019">
    <property type="protein sequence ID" value="GAA5193649.1"/>
    <property type="molecule type" value="Genomic_DNA"/>
</dbReference>
<dbReference type="Pfam" id="PF00356">
    <property type="entry name" value="LacI"/>
    <property type="match status" value="1"/>
</dbReference>
<dbReference type="PANTHER" id="PTHR30146:SF153">
    <property type="entry name" value="LACTOSE OPERON REPRESSOR"/>
    <property type="match status" value="1"/>
</dbReference>
<dbReference type="GO" id="GO:0003677">
    <property type="term" value="F:DNA binding"/>
    <property type="evidence" value="ECO:0007669"/>
    <property type="project" value="UniProtKB-KW"/>
</dbReference>
<dbReference type="InterPro" id="IPR028082">
    <property type="entry name" value="Peripla_BP_I"/>
</dbReference>
<feature type="domain" description="HTH lacI-type" evidence="4">
    <location>
        <begin position="18"/>
        <end position="63"/>
    </location>
</feature>
<evidence type="ECO:0000313" key="6">
    <source>
        <dbReference type="Proteomes" id="UP001501570"/>
    </source>
</evidence>
<name>A0ABP9SBM6_9ACTN</name>